<reference evidence="2" key="1">
    <citation type="journal article" date="2019" name="Int. J. Syst. Evol. Microbiol.">
        <title>The Global Catalogue of Microorganisms (GCM) 10K type strain sequencing project: providing services to taxonomists for standard genome sequencing and annotation.</title>
        <authorList>
            <consortium name="The Broad Institute Genomics Platform"/>
            <consortium name="The Broad Institute Genome Sequencing Center for Infectious Disease"/>
            <person name="Wu L."/>
            <person name="Ma J."/>
        </authorList>
    </citation>
    <scope>NUCLEOTIDE SEQUENCE [LARGE SCALE GENOMIC DNA]</scope>
    <source>
        <strain evidence="2">JCM 31290</strain>
    </source>
</reference>
<protein>
    <submittedName>
        <fullName evidence="1">Uncharacterized protein</fullName>
    </submittedName>
</protein>
<gene>
    <name evidence="1" type="ORF">GCM10023086_18940</name>
</gene>
<accession>A0ABP8FFI9</accession>
<sequence length="92" mass="9637">MDPPLARLGLRELEVLHGVGDIGLGGIDPRLLQRPVQQPPGRPDERLPLPILLIPGLLPYEHDPGIRIAGTEDGLRGIPVQGAAPALGSGPP</sequence>
<comment type="caution">
    <text evidence="1">The sequence shown here is derived from an EMBL/GenBank/DDBJ whole genome shotgun (WGS) entry which is preliminary data.</text>
</comment>
<name>A0ABP8FFI9_9ACTN</name>
<dbReference type="Proteomes" id="UP001501115">
    <property type="component" value="Unassembled WGS sequence"/>
</dbReference>
<organism evidence="1 2">
    <name type="scientific">Streptomyces venetus</name>
    <dbReference type="NCBI Taxonomy" id="1701086"/>
    <lineage>
        <taxon>Bacteria</taxon>
        <taxon>Bacillati</taxon>
        <taxon>Actinomycetota</taxon>
        <taxon>Actinomycetes</taxon>
        <taxon>Kitasatosporales</taxon>
        <taxon>Streptomycetaceae</taxon>
        <taxon>Streptomyces</taxon>
    </lineage>
</organism>
<evidence type="ECO:0000313" key="2">
    <source>
        <dbReference type="Proteomes" id="UP001501115"/>
    </source>
</evidence>
<evidence type="ECO:0000313" key="1">
    <source>
        <dbReference type="EMBL" id="GAA4302534.1"/>
    </source>
</evidence>
<dbReference type="EMBL" id="BAABET010000002">
    <property type="protein sequence ID" value="GAA4302534.1"/>
    <property type="molecule type" value="Genomic_DNA"/>
</dbReference>
<proteinExistence type="predicted"/>
<keyword evidence="2" id="KW-1185">Reference proteome</keyword>